<feature type="transmembrane region" description="Helical" evidence="11">
    <location>
        <begin position="329"/>
        <end position="348"/>
    </location>
</feature>
<gene>
    <name evidence="12" type="ORF">PCOR1329_LOCUS58576</name>
</gene>
<comment type="subcellular location">
    <subcellularLocation>
        <location evidence="1">Cell membrane</location>
        <topology evidence="1">Multi-pass membrane protein</topology>
    </subcellularLocation>
</comment>
<proteinExistence type="inferred from homology"/>
<comment type="similarity">
    <text evidence="10">Belongs to the FNT transporter (TC 1.A.16) family.</text>
</comment>
<evidence type="ECO:0000256" key="10">
    <source>
        <dbReference type="ARBA" id="ARBA00049660"/>
    </source>
</evidence>
<keyword evidence="4 11" id="KW-1133">Transmembrane helix</keyword>
<dbReference type="InterPro" id="IPR023271">
    <property type="entry name" value="Aquaporin-like"/>
</dbReference>
<evidence type="ECO:0000256" key="9">
    <source>
        <dbReference type="ARBA" id="ARBA00049088"/>
    </source>
</evidence>
<evidence type="ECO:0008006" key="14">
    <source>
        <dbReference type="Google" id="ProtNLM"/>
    </source>
</evidence>
<feature type="transmembrane region" description="Helical" evidence="11">
    <location>
        <begin position="235"/>
        <end position="254"/>
    </location>
</feature>
<feature type="transmembrane region" description="Helical" evidence="11">
    <location>
        <begin position="380"/>
        <end position="401"/>
    </location>
</feature>
<dbReference type="Pfam" id="PF01226">
    <property type="entry name" value="Form_Nir_trans"/>
    <property type="match status" value="1"/>
</dbReference>
<evidence type="ECO:0000256" key="5">
    <source>
        <dbReference type="ARBA" id="ARBA00023136"/>
    </source>
</evidence>
<comment type="catalytic activity">
    <reaction evidence="8">
        <text>formate(in) + H(+)(in) = formate(out) + H(+)(out)</text>
        <dbReference type="Rhea" id="RHEA:80887"/>
        <dbReference type="ChEBI" id="CHEBI:15378"/>
        <dbReference type="ChEBI" id="CHEBI:15740"/>
    </reaction>
</comment>
<evidence type="ECO:0000256" key="2">
    <source>
        <dbReference type="ARBA" id="ARBA00011255"/>
    </source>
</evidence>
<comment type="caution">
    <text evidence="12">The sequence shown here is derived from an EMBL/GenBank/DDBJ whole genome shotgun (WGS) entry which is preliminary data.</text>
</comment>
<accession>A0ABN9VJN3</accession>
<evidence type="ECO:0000256" key="11">
    <source>
        <dbReference type="SAM" id="Phobius"/>
    </source>
</evidence>
<dbReference type="InterPro" id="IPR000292">
    <property type="entry name" value="For/NO2_transpt"/>
</dbReference>
<reference evidence="12" key="1">
    <citation type="submission" date="2023-10" db="EMBL/GenBank/DDBJ databases">
        <authorList>
            <person name="Chen Y."/>
            <person name="Shah S."/>
            <person name="Dougan E. K."/>
            <person name="Thang M."/>
            <person name="Chan C."/>
        </authorList>
    </citation>
    <scope>NUCLEOTIDE SEQUENCE [LARGE SCALE GENOMIC DNA]</scope>
</reference>
<comment type="catalytic activity">
    <reaction evidence="7">
        <text>pyruvate(out) + H(+)(out) = pyruvate(in) + H(+)(in)</text>
        <dbReference type="Rhea" id="RHEA:64720"/>
        <dbReference type="ChEBI" id="CHEBI:15361"/>
        <dbReference type="ChEBI" id="CHEBI:15378"/>
    </reaction>
</comment>
<keyword evidence="5 11" id="KW-0472">Membrane</keyword>
<evidence type="ECO:0000313" key="13">
    <source>
        <dbReference type="Proteomes" id="UP001189429"/>
    </source>
</evidence>
<evidence type="ECO:0000256" key="7">
    <source>
        <dbReference type="ARBA" id="ARBA00047693"/>
    </source>
</evidence>
<dbReference type="Proteomes" id="UP001189429">
    <property type="component" value="Unassembled WGS sequence"/>
</dbReference>
<evidence type="ECO:0000256" key="8">
    <source>
        <dbReference type="ARBA" id="ARBA00049016"/>
    </source>
</evidence>
<evidence type="ECO:0000256" key="3">
    <source>
        <dbReference type="ARBA" id="ARBA00022692"/>
    </source>
</evidence>
<organism evidence="12 13">
    <name type="scientific">Prorocentrum cordatum</name>
    <dbReference type="NCBI Taxonomy" id="2364126"/>
    <lineage>
        <taxon>Eukaryota</taxon>
        <taxon>Sar</taxon>
        <taxon>Alveolata</taxon>
        <taxon>Dinophyceae</taxon>
        <taxon>Prorocentrales</taxon>
        <taxon>Prorocentraceae</taxon>
        <taxon>Prorocentrum</taxon>
    </lineage>
</organism>
<feature type="transmembrane region" description="Helical" evidence="11">
    <location>
        <begin position="500"/>
        <end position="521"/>
    </location>
</feature>
<evidence type="ECO:0000256" key="6">
    <source>
        <dbReference type="ARBA" id="ARBA00034245"/>
    </source>
</evidence>
<dbReference type="Gene3D" id="1.20.1080.10">
    <property type="entry name" value="Glycerol uptake facilitator protein"/>
    <property type="match status" value="1"/>
</dbReference>
<dbReference type="InterPro" id="IPR015915">
    <property type="entry name" value="Kelch-typ_b-propeller"/>
</dbReference>
<keyword evidence="3 11" id="KW-0812">Transmembrane</keyword>
<feature type="transmembrane region" description="Helical" evidence="11">
    <location>
        <begin position="303"/>
        <end position="323"/>
    </location>
</feature>
<name>A0ABN9VJN3_9DINO</name>
<evidence type="ECO:0000256" key="1">
    <source>
        <dbReference type="ARBA" id="ARBA00004651"/>
    </source>
</evidence>
<dbReference type="PANTHER" id="PTHR30520:SF6">
    <property type="entry name" value="FORMATE_NITRATE FAMILY TRANSPORTER (EUROFUNG)"/>
    <property type="match status" value="1"/>
</dbReference>
<evidence type="ECO:0000256" key="4">
    <source>
        <dbReference type="ARBA" id="ARBA00022989"/>
    </source>
</evidence>
<protein>
    <recommendedName>
        <fullName evidence="14">Formate nitrite transporter</fullName>
    </recommendedName>
</protein>
<feature type="transmembrane region" description="Helical" evidence="11">
    <location>
        <begin position="428"/>
        <end position="446"/>
    </location>
</feature>
<comment type="catalytic activity">
    <reaction evidence="6">
        <text>(S)-lactate(in) + H(+)(in) = (S)-lactate(out) + H(+)(out)</text>
        <dbReference type="Rhea" id="RHEA:29415"/>
        <dbReference type="ChEBI" id="CHEBI:15378"/>
        <dbReference type="ChEBI" id="CHEBI:16651"/>
    </reaction>
</comment>
<sequence length="528" mass="54142">MAHVVVPMPAEGTAGGSSLVLFGGDIGVSSTQKGNTKLRDLWVLDLRSGLWTEVGPGGGAAAWPGARAACSGVLLDGALVVYGGRGHAGTTYGDLWRFDLRTRWSGLAARYVYGGYRPGAPFSGRLDDMWVFKSDEVVWRKVPQANSDGGRANFAMALYPLRSGPRPVAHPASGMPPRAASPLLPTLAAAAAALAALCGLAGRAPAFAAAPAPASRALRRGAPAAAGQETPGADALGAAGALLAPALCGAALLATRRPAGGARRAGSDEVALVVSPKETYEALVDKGVANANMPLGKLMHSSIMGGAYVGMAGLLSLTVAGNLGPSATLGAQKFIFAALFPVNLLLVLQSGCQLFTGNTATVSCAFLEGKVKIKDMLRSFVYSWVGNVIGCGALAVAAWYTGLLTGGAGSMAVATVAKKCGGTLGQTIVKAVLCNWLVCMAVFLCTQAKDLTGKMVGIWFPISMFVGIGFEHSVANMFILPAGLLAGSPLTYMQTFMQNLLPVTLGNWVAGAFIIAGGFFFQFGSRKK</sequence>
<comment type="catalytic activity">
    <reaction evidence="9">
        <text>acetate(out) + H(+)(out) = acetate(in) + H(+)(in)</text>
        <dbReference type="Rhea" id="RHEA:71803"/>
        <dbReference type="ChEBI" id="CHEBI:15378"/>
        <dbReference type="ChEBI" id="CHEBI:30089"/>
    </reaction>
</comment>
<comment type="subunit">
    <text evidence="2">Homopentamer.</text>
</comment>
<dbReference type="Gene3D" id="2.120.10.80">
    <property type="entry name" value="Kelch-type beta propeller"/>
    <property type="match status" value="1"/>
</dbReference>
<evidence type="ECO:0000313" key="12">
    <source>
        <dbReference type="EMBL" id="CAK0873329.1"/>
    </source>
</evidence>
<keyword evidence="13" id="KW-1185">Reference proteome</keyword>
<feature type="transmembrane region" description="Helical" evidence="11">
    <location>
        <begin position="458"/>
        <end position="480"/>
    </location>
</feature>
<dbReference type="EMBL" id="CAUYUJ010017271">
    <property type="protein sequence ID" value="CAK0873329.1"/>
    <property type="molecule type" value="Genomic_DNA"/>
</dbReference>
<dbReference type="SUPFAM" id="SSF117281">
    <property type="entry name" value="Kelch motif"/>
    <property type="match status" value="1"/>
</dbReference>
<dbReference type="PANTHER" id="PTHR30520">
    <property type="entry name" value="FORMATE TRANSPORTER-RELATED"/>
    <property type="match status" value="1"/>
</dbReference>